<comment type="subcellular location">
    <subcellularLocation>
        <location evidence="1">Nucleus</location>
    </subcellularLocation>
</comment>
<dbReference type="PANTHER" id="PTHR31713">
    <property type="entry name" value="OS02G0177800 PROTEIN"/>
    <property type="match status" value="1"/>
</dbReference>
<evidence type="ECO:0000313" key="12">
    <source>
        <dbReference type="Proteomes" id="UP001237642"/>
    </source>
</evidence>
<evidence type="ECO:0000256" key="2">
    <source>
        <dbReference type="ARBA" id="ARBA00007214"/>
    </source>
</evidence>
<dbReference type="InterPro" id="IPR046829">
    <property type="entry name" value="Calmod_bind_C"/>
</dbReference>
<dbReference type="Pfam" id="PF07887">
    <property type="entry name" value="Calmodulin_bind"/>
    <property type="match status" value="1"/>
</dbReference>
<sequence>MSQKTQQGQGGRPTINAEDFASDLLRSNLFRHRKLTSFGDVVMEVMKLTTLQKYFVPVMEPLIRRVVKEELQLAMRNQTDNMQRNSDEEMQPAYPRSLQLHFQNTVSQPLFGDALIEAEGDEKIKVALIDSSTGETVTNEPISSAKVEIVVLDGDFNDDAGDGGTREKFNNKIVRSREGKRPLLTGDVVLNLKEGVGFLGDIYITDNSSWIRSGKFRLGARVLYGCNEIRVKEAKTGPFVVKDQRGKADQKHYPPSLSDEVWRLQRIGKKGPYIEKMKREGIKTVKDFLILLYQNPTHLRNILADMGDNMWKVVVKHAKTCPLNERVNVYRPASHVNSGVVFNDVGQVTGLLRDGRYILIDKLSEAEKATACNLATLAFKHWEEVSTLDDETFLHGESSNCAMAGNSDGLKNITLENVGSFDFPNVNHLSNSAMEESSDGMNIITPENDGNFDYPELYASTSDVLPPIFSTGDDNDMDNFGLLDMEFQEDDIHFSTTTGSFQIPGAADESVQDCSMENVEINKANLRWRKIFCVLRWLSVRRIVAKKAMQF</sequence>
<comment type="caution">
    <text evidence="11">The sequence shown here is derived from an EMBL/GenBank/DDBJ whole genome shotgun (WGS) entry which is preliminary data.</text>
</comment>
<dbReference type="Pfam" id="PF20451">
    <property type="entry name" value="Calmod_bind_M"/>
    <property type="match status" value="1"/>
</dbReference>
<feature type="domain" description="Calmodulin binding protein-like N-terminal" evidence="8">
    <location>
        <begin position="98"/>
        <end position="244"/>
    </location>
</feature>
<evidence type="ECO:0000256" key="6">
    <source>
        <dbReference type="ARBA" id="ARBA00023163"/>
    </source>
</evidence>
<keyword evidence="5" id="KW-0010">Activator</keyword>
<keyword evidence="12" id="KW-1185">Reference proteome</keyword>
<reference evidence="11" key="2">
    <citation type="submission" date="2023-05" db="EMBL/GenBank/DDBJ databases">
        <authorList>
            <person name="Schelkunov M.I."/>
        </authorList>
    </citation>
    <scope>NUCLEOTIDE SEQUENCE</scope>
    <source>
        <strain evidence="11">Hsosn_3</strain>
        <tissue evidence="11">Leaf</tissue>
    </source>
</reference>
<evidence type="ECO:0000256" key="7">
    <source>
        <dbReference type="ARBA" id="ARBA00023242"/>
    </source>
</evidence>
<dbReference type="InterPro" id="IPR046830">
    <property type="entry name" value="Calmod_bind_M"/>
</dbReference>
<keyword evidence="6" id="KW-0804">Transcription</keyword>
<dbReference type="Proteomes" id="UP001237642">
    <property type="component" value="Unassembled WGS sequence"/>
</dbReference>
<evidence type="ECO:0000313" key="11">
    <source>
        <dbReference type="EMBL" id="KAK1359724.1"/>
    </source>
</evidence>
<reference evidence="11" key="1">
    <citation type="submission" date="2023-02" db="EMBL/GenBank/DDBJ databases">
        <title>Genome of toxic invasive species Heracleum sosnowskyi carries increased number of genes despite the absence of recent whole-genome duplications.</title>
        <authorList>
            <person name="Schelkunov M."/>
            <person name="Shtratnikova V."/>
            <person name="Makarenko M."/>
            <person name="Klepikova A."/>
            <person name="Omelchenko D."/>
            <person name="Novikova G."/>
            <person name="Obukhova E."/>
            <person name="Bogdanov V."/>
            <person name="Penin A."/>
            <person name="Logacheva M."/>
        </authorList>
    </citation>
    <scope>NUCLEOTIDE SEQUENCE</scope>
    <source>
        <strain evidence="11">Hsosn_3</strain>
        <tissue evidence="11">Leaf</tissue>
    </source>
</reference>
<evidence type="ECO:0000256" key="3">
    <source>
        <dbReference type="ARBA" id="ARBA00023015"/>
    </source>
</evidence>
<keyword evidence="3" id="KW-0805">Transcription regulation</keyword>
<keyword evidence="7" id="KW-0539">Nucleus</keyword>
<dbReference type="GO" id="GO:0005516">
    <property type="term" value="F:calmodulin binding"/>
    <property type="evidence" value="ECO:0007669"/>
    <property type="project" value="InterPro"/>
</dbReference>
<dbReference type="GO" id="GO:0043565">
    <property type="term" value="F:sequence-specific DNA binding"/>
    <property type="evidence" value="ECO:0007669"/>
    <property type="project" value="TreeGrafter"/>
</dbReference>
<name>A0AAD8H3E5_9APIA</name>
<dbReference type="InterPro" id="IPR012416">
    <property type="entry name" value="CBP60"/>
</dbReference>
<dbReference type="InterPro" id="IPR046831">
    <property type="entry name" value="Calmodulin_bind_N"/>
</dbReference>
<gene>
    <name evidence="11" type="ORF">POM88_044198</name>
</gene>
<feature type="domain" description="Calmodulin binding protein central" evidence="9">
    <location>
        <begin position="257"/>
        <end position="321"/>
    </location>
</feature>
<dbReference type="PANTHER" id="PTHR31713:SF14">
    <property type="entry name" value="CALMODULIN-BINDING PROTEIN 60 A"/>
    <property type="match status" value="1"/>
</dbReference>
<feature type="domain" description="Calmodulin binding protein C-terminal" evidence="10">
    <location>
        <begin position="329"/>
        <end position="385"/>
    </location>
</feature>
<dbReference type="AlphaFoldDB" id="A0AAD8H3E5"/>
<evidence type="ECO:0000256" key="5">
    <source>
        <dbReference type="ARBA" id="ARBA00023159"/>
    </source>
</evidence>
<evidence type="ECO:0000256" key="1">
    <source>
        <dbReference type="ARBA" id="ARBA00004123"/>
    </source>
</evidence>
<evidence type="ECO:0000259" key="8">
    <source>
        <dbReference type="Pfam" id="PF07887"/>
    </source>
</evidence>
<dbReference type="Pfam" id="PF20452">
    <property type="entry name" value="Calmod_bind_C"/>
    <property type="match status" value="1"/>
</dbReference>
<protein>
    <submittedName>
        <fullName evidence="11">Calmodulin-binding protein 60 A like</fullName>
    </submittedName>
</protein>
<comment type="similarity">
    <text evidence="2">Belongs to the plant ACBP60 protein family.</text>
</comment>
<evidence type="ECO:0000256" key="4">
    <source>
        <dbReference type="ARBA" id="ARBA00023125"/>
    </source>
</evidence>
<dbReference type="GO" id="GO:0005634">
    <property type="term" value="C:nucleus"/>
    <property type="evidence" value="ECO:0007669"/>
    <property type="project" value="UniProtKB-SubCell"/>
</dbReference>
<evidence type="ECO:0000259" key="9">
    <source>
        <dbReference type="Pfam" id="PF20451"/>
    </source>
</evidence>
<proteinExistence type="inferred from homology"/>
<evidence type="ECO:0000259" key="10">
    <source>
        <dbReference type="Pfam" id="PF20452"/>
    </source>
</evidence>
<dbReference type="EMBL" id="JAUIZM010000010">
    <property type="protein sequence ID" value="KAK1359724.1"/>
    <property type="molecule type" value="Genomic_DNA"/>
</dbReference>
<dbReference type="GO" id="GO:0003700">
    <property type="term" value="F:DNA-binding transcription factor activity"/>
    <property type="evidence" value="ECO:0007669"/>
    <property type="project" value="TreeGrafter"/>
</dbReference>
<accession>A0AAD8H3E5</accession>
<dbReference type="GO" id="GO:0080142">
    <property type="term" value="P:regulation of salicylic acid biosynthetic process"/>
    <property type="evidence" value="ECO:0007669"/>
    <property type="project" value="TreeGrafter"/>
</dbReference>
<organism evidence="11 12">
    <name type="scientific">Heracleum sosnowskyi</name>
    <dbReference type="NCBI Taxonomy" id="360622"/>
    <lineage>
        <taxon>Eukaryota</taxon>
        <taxon>Viridiplantae</taxon>
        <taxon>Streptophyta</taxon>
        <taxon>Embryophyta</taxon>
        <taxon>Tracheophyta</taxon>
        <taxon>Spermatophyta</taxon>
        <taxon>Magnoliopsida</taxon>
        <taxon>eudicotyledons</taxon>
        <taxon>Gunneridae</taxon>
        <taxon>Pentapetalae</taxon>
        <taxon>asterids</taxon>
        <taxon>campanulids</taxon>
        <taxon>Apiales</taxon>
        <taxon>Apiaceae</taxon>
        <taxon>Apioideae</taxon>
        <taxon>apioid superclade</taxon>
        <taxon>Tordylieae</taxon>
        <taxon>Tordyliinae</taxon>
        <taxon>Heracleum</taxon>
    </lineage>
</organism>
<keyword evidence="4" id="KW-0238">DNA-binding</keyword>